<accession>A0A5P9NKI8</accession>
<evidence type="ECO:0000313" key="2">
    <source>
        <dbReference type="EMBL" id="QFU76360.1"/>
    </source>
</evidence>
<feature type="coiled-coil region" evidence="1">
    <location>
        <begin position="73"/>
        <end position="121"/>
    </location>
</feature>
<name>A0A5P9NKI8_9GAMM</name>
<dbReference type="AlphaFoldDB" id="A0A5P9NKI8"/>
<evidence type="ECO:0000313" key="3">
    <source>
        <dbReference type="Proteomes" id="UP000326287"/>
    </source>
</evidence>
<organism evidence="2 3">
    <name type="scientific">Halioglobus maricola</name>
    <dbReference type="NCBI Taxonomy" id="2601894"/>
    <lineage>
        <taxon>Bacteria</taxon>
        <taxon>Pseudomonadati</taxon>
        <taxon>Pseudomonadota</taxon>
        <taxon>Gammaproteobacteria</taxon>
        <taxon>Cellvibrionales</taxon>
        <taxon>Halieaceae</taxon>
        <taxon>Halioglobus</taxon>
    </lineage>
</organism>
<evidence type="ECO:0000256" key="1">
    <source>
        <dbReference type="SAM" id="Coils"/>
    </source>
</evidence>
<dbReference type="RefSeq" id="WP_153239504.1">
    <property type="nucleotide sequence ID" value="NZ_CP036422.1"/>
</dbReference>
<protein>
    <submittedName>
        <fullName evidence="2">Uncharacterized protein</fullName>
    </submittedName>
</protein>
<sequence>MPRPKTVESEMRAAFERLKNDEPIILAKGSPVSLSNVAKEAGSLPNSLRSDRYPGLHGEITSYAEINAKPVKRANARKTRESASKRIKRLQKQHQKLLNIVNALTSLNEELKRENEMLREGNVTRLEKPMSSEGDVL</sequence>
<dbReference type="EMBL" id="CP036422">
    <property type="protein sequence ID" value="QFU76360.1"/>
    <property type="molecule type" value="Genomic_DNA"/>
</dbReference>
<dbReference type="OrthoDB" id="8778941at2"/>
<dbReference type="Proteomes" id="UP000326287">
    <property type="component" value="Chromosome"/>
</dbReference>
<dbReference type="KEGG" id="halc:EY643_12195"/>
<proteinExistence type="predicted"/>
<gene>
    <name evidence="2" type="ORF">EY643_12195</name>
</gene>
<keyword evidence="3" id="KW-1185">Reference proteome</keyword>
<reference evidence="2 3" key="1">
    <citation type="submission" date="2019-02" db="EMBL/GenBank/DDBJ databases">
        <authorList>
            <person name="Li S.-H."/>
        </authorList>
    </citation>
    <scope>NUCLEOTIDE SEQUENCE [LARGE SCALE GENOMIC DNA]</scope>
    <source>
        <strain evidence="2 3">IMCC14385</strain>
    </source>
</reference>
<keyword evidence="1" id="KW-0175">Coiled coil</keyword>